<comment type="caution">
    <text evidence="1">The sequence shown here is derived from an EMBL/GenBank/DDBJ whole genome shotgun (WGS) entry which is preliminary data.</text>
</comment>
<protein>
    <submittedName>
        <fullName evidence="1">Uncharacterized protein</fullName>
    </submittedName>
</protein>
<evidence type="ECO:0000313" key="1">
    <source>
        <dbReference type="EMBL" id="MFC6659216.1"/>
    </source>
</evidence>
<organism evidence="1 2">
    <name type="scientific">Deinococcus multiflagellatus</name>
    <dbReference type="NCBI Taxonomy" id="1656887"/>
    <lineage>
        <taxon>Bacteria</taxon>
        <taxon>Thermotogati</taxon>
        <taxon>Deinococcota</taxon>
        <taxon>Deinococci</taxon>
        <taxon>Deinococcales</taxon>
        <taxon>Deinococcaceae</taxon>
        <taxon>Deinococcus</taxon>
    </lineage>
</organism>
<accession>A0ABW1ZEH4</accession>
<proteinExistence type="predicted"/>
<gene>
    <name evidence="1" type="ORF">ACFP90_01685</name>
</gene>
<reference evidence="2" key="1">
    <citation type="journal article" date="2019" name="Int. J. Syst. Evol. Microbiol.">
        <title>The Global Catalogue of Microorganisms (GCM) 10K type strain sequencing project: providing services to taxonomists for standard genome sequencing and annotation.</title>
        <authorList>
            <consortium name="The Broad Institute Genomics Platform"/>
            <consortium name="The Broad Institute Genome Sequencing Center for Infectious Disease"/>
            <person name="Wu L."/>
            <person name="Ma J."/>
        </authorList>
    </citation>
    <scope>NUCLEOTIDE SEQUENCE [LARGE SCALE GENOMIC DNA]</scope>
    <source>
        <strain evidence="2">CCUG 63830</strain>
    </source>
</reference>
<dbReference type="EMBL" id="JBHSWB010000001">
    <property type="protein sequence ID" value="MFC6659216.1"/>
    <property type="molecule type" value="Genomic_DNA"/>
</dbReference>
<dbReference type="RefSeq" id="WP_224606008.1">
    <property type="nucleotide sequence ID" value="NZ_JAIQXV010000003.1"/>
</dbReference>
<name>A0ABW1ZEH4_9DEIO</name>
<keyword evidence="2" id="KW-1185">Reference proteome</keyword>
<dbReference type="Proteomes" id="UP001596317">
    <property type="component" value="Unassembled WGS sequence"/>
</dbReference>
<sequence length="155" mass="16883">MNRADLRDAFTFDGALLELTVEDLDAAGLCTVLADFPLPWTFLLDGEPAPLPDATTLRALVEEAEHTLEVSVDPAGLRLILMVNFGLPPLTATLHPNDVPDEAAFDRLTLAMTALAGPERRVWIQPEGADLVWSHAWAVFTAERGWHPPAPPETP</sequence>
<evidence type="ECO:0000313" key="2">
    <source>
        <dbReference type="Proteomes" id="UP001596317"/>
    </source>
</evidence>